<dbReference type="PANTHER" id="PTHR17384:SF7">
    <property type="entry name" value="P-SELECTIN GLYCOPROTEIN LIGAND 1"/>
    <property type="match status" value="1"/>
</dbReference>
<evidence type="ECO:0000313" key="3">
    <source>
        <dbReference type="EMBL" id="KAG7480859.1"/>
    </source>
</evidence>
<organism evidence="3 4">
    <name type="scientific">Megalops atlanticus</name>
    <name type="common">Tarpon</name>
    <name type="synonym">Clupea gigantea</name>
    <dbReference type="NCBI Taxonomy" id="7932"/>
    <lineage>
        <taxon>Eukaryota</taxon>
        <taxon>Metazoa</taxon>
        <taxon>Chordata</taxon>
        <taxon>Craniata</taxon>
        <taxon>Vertebrata</taxon>
        <taxon>Euteleostomi</taxon>
        <taxon>Actinopterygii</taxon>
        <taxon>Neopterygii</taxon>
        <taxon>Teleostei</taxon>
        <taxon>Elopiformes</taxon>
        <taxon>Megalopidae</taxon>
        <taxon>Megalops</taxon>
    </lineage>
</organism>
<sequence length="233" mass="25119">MFVREFDTIQILLGGTCLALAGDLNLVNLNQEIVCASEFSPSLGMDIVFAKMAILWPVLLLLLALFNPLLSKNLPSDYNTGTTNSSMGALVPHKYPGRQHQPTTTGETKTIKTTTPNDHPADRDGFPCSTVTPRRDGLVGQCLIAIATLAGVATIFIVSTIILCTKLSSSKYRYRMTHNCGTEMVCISSLLPDGTHGRPRIPKSNGALIPSTEDSEGDNLTLHSFLPDTDRGS</sequence>
<feature type="transmembrane region" description="Helical" evidence="2">
    <location>
        <begin position="48"/>
        <end position="70"/>
    </location>
</feature>
<keyword evidence="2" id="KW-1133">Transmembrane helix</keyword>
<dbReference type="PANTHER" id="PTHR17384">
    <property type="entry name" value="P-SELECTIN GLYCOPROTEIN LIGAND-1"/>
    <property type="match status" value="1"/>
</dbReference>
<comment type="caution">
    <text evidence="3">The sequence shown here is derived from an EMBL/GenBank/DDBJ whole genome shotgun (WGS) entry which is preliminary data.</text>
</comment>
<gene>
    <name evidence="3" type="ORF">MATL_G00060730</name>
</gene>
<dbReference type="InterPro" id="IPR026195">
    <property type="entry name" value="PSGL-1"/>
</dbReference>
<dbReference type="OrthoDB" id="8927116at2759"/>
<keyword evidence="2" id="KW-0812">Transmembrane</keyword>
<evidence type="ECO:0000313" key="4">
    <source>
        <dbReference type="Proteomes" id="UP001046870"/>
    </source>
</evidence>
<keyword evidence="4" id="KW-1185">Reference proteome</keyword>
<feature type="region of interest" description="Disordered" evidence="1">
    <location>
        <begin position="197"/>
        <end position="233"/>
    </location>
</feature>
<reference evidence="3" key="1">
    <citation type="submission" date="2021-01" db="EMBL/GenBank/DDBJ databases">
        <authorList>
            <person name="Zahm M."/>
            <person name="Roques C."/>
            <person name="Cabau C."/>
            <person name="Klopp C."/>
            <person name="Donnadieu C."/>
            <person name="Jouanno E."/>
            <person name="Lampietro C."/>
            <person name="Louis A."/>
            <person name="Herpin A."/>
            <person name="Echchiki A."/>
            <person name="Berthelot C."/>
            <person name="Parey E."/>
            <person name="Roest-Crollius H."/>
            <person name="Braasch I."/>
            <person name="Postlethwait J."/>
            <person name="Bobe J."/>
            <person name="Montfort J."/>
            <person name="Bouchez O."/>
            <person name="Begum T."/>
            <person name="Mejri S."/>
            <person name="Adams A."/>
            <person name="Chen W.-J."/>
            <person name="Guiguen Y."/>
        </authorList>
    </citation>
    <scope>NUCLEOTIDE SEQUENCE</scope>
    <source>
        <strain evidence="3">YG-15Mar2019-1</strain>
        <tissue evidence="3">Brain</tissue>
    </source>
</reference>
<protein>
    <submittedName>
        <fullName evidence="3">Uncharacterized protein</fullName>
    </submittedName>
</protein>
<feature type="transmembrane region" description="Helical" evidence="2">
    <location>
        <begin position="143"/>
        <end position="165"/>
    </location>
</feature>
<evidence type="ECO:0000256" key="1">
    <source>
        <dbReference type="SAM" id="MobiDB-lite"/>
    </source>
</evidence>
<name>A0A9D3Q7W1_MEGAT</name>
<dbReference type="GO" id="GO:0050901">
    <property type="term" value="P:leukocyte tethering or rolling"/>
    <property type="evidence" value="ECO:0007669"/>
    <property type="project" value="TreeGrafter"/>
</dbReference>
<dbReference type="Proteomes" id="UP001046870">
    <property type="component" value="Chromosome 4"/>
</dbReference>
<proteinExistence type="predicted"/>
<dbReference type="AlphaFoldDB" id="A0A9D3Q7W1"/>
<dbReference type="GO" id="GO:0005886">
    <property type="term" value="C:plasma membrane"/>
    <property type="evidence" value="ECO:0007669"/>
    <property type="project" value="TreeGrafter"/>
</dbReference>
<feature type="region of interest" description="Disordered" evidence="1">
    <location>
        <begin position="89"/>
        <end position="124"/>
    </location>
</feature>
<evidence type="ECO:0000256" key="2">
    <source>
        <dbReference type="SAM" id="Phobius"/>
    </source>
</evidence>
<keyword evidence="2" id="KW-0472">Membrane</keyword>
<feature type="compositionally biased region" description="Low complexity" evidence="1">
    <location>
        <begin position="103"/>
        <end position="115"/>
    </location>
</feature>
<accession>A0A9D3Q7W1</accession>
<dbReference type="EMBL" id="JAFDVH010000004">
    <property type="protein sequence ID" value="KAG7480859.1"/>
    <property type="molecule type" value="Genomic_DNA"/>
</dbReference>